<accession>F9U562</accession>
<dbReference type="Gene3D" id="1.20.120.1870">
    <property type="entry name" value="Fic/DOC protein, Fido domain"/>
    <property type="match status" value="1"/>
</dbReference>
<dbReference type="EMBL" id="AFWV01000001">
    <property type="protein sequence ID" value="EGV20285.1"/>
    <property type="molecule type" value="Genomic_DNA"/>
</dbReference>
<dbReference type="RefSeq" id="WP_007190941.1">
    <property type="nucleotide sequence ID" value="NZ_AFWV01000001.1"/>
</dbReference>
<organism evidence="1 2">
    <name type="scientific">Thiocapsa marina 5811</name>
    <dbReference type="NCBI Taxonomy" id="768671"/>
    <lineage>
        <taxon>Bacteria</taxon>
        <taxon>Pseudomonadati</taxon>
        <taxon>Pseudomonadota</taxon>
        <taxon>Gammaproteobacteria</taxon>
        <taxon>Chromatiales</taxon>
        <taxon>Chromatiaceae</taxon>
        <taxon>Thiocapsa</taxon>
    </lineage>
</organism>
<dbReference type="Proteomes" id="UP000005459">
    <property type="component" value="Unassembled WGS sequence"/>
</dbReference>
<name>F9U562_9GAMM</name>
<dbReference type="AlphaFoldDB" id="F9U562"/>
<protein>
    <submittedName>
        <fullName evidence="1">Putative prophage maintenance system killer protein</fullName>
    </submittedName>
</protein>
<dbReference type="eggNOG" id="COG3654">
    <property type="taxonomic scope" value="Bacteria"/>
</dbReference>
<proteinExistence type="predicted"/>
<evidence type="ECO:0000313" key="1">
    <source>
        <dbReference type="EMBL" id="EGV20285.1"/>
    </source>
</evidence>
<dbReference type="STRING" id="768671.ThimaDRAFT_0063"/>
<evidence type="ECO:0000313" key="2">
    <source>
        <dbReference type="Proteomes" id="UP000005459"/>
    </source>
</evidence>
<reference evidence="1 2" key="1">
    <citation type="submission" date="2011-06" db="EMBL/GenBank/DDBJ databases">
        <title>The draft genome of Thiocapsa marina 5811.</title>
        <authorList>
            <consortium name="US DOE Joint Genome Institute (JGI-PGF)"/>
            <person name="Lucas S."/>
            <person name="Han J."/>
            <person name="Cheng J.-F."/>
            <person name="Goodwin L."/>
            <person name="Pitluck S."/>
            <person name="Peters L."/>
            <person name="Land M.L."/>
            <person name="Hauser L."/>
            <person name="Vogl K."/>
            <person name="Liu Z."/>
            <person name="Imhoff J."/>
            <person name="Thiel V."/>
            <person name="Frigaard N.-U."/>
            <person name="Bryant D."/>
            <person name="Woyke T.J."/>
        </authorList>
    </citation>
    <scope>NUCLEOTIDE SEQUENCE [LARGE SCALE GENOMIC DNA]</scope>
    <source>
        <strain evidence="1 2">5811</strain>
    </source>
</reference>
<gene>
    <name evidence="1" type="ORF">ThimaDRAFT_0063</name>
</gene>
<dbReference type="InterPro" id="IPR053737">
    <property type="entry name" value="Type_II_TA_Toxin"/>
</dbReference>
<sequence>MADVIGIHTLLIRRYGAAPGMRDPGALEAALFLRQTGYHKDILA</sequence>
<keyword evidence="2" id="KW-1185">Reference proteome</keyword>